<evidence type="ECO:0000256" key="2">
    <source>
        <dbReference type="ARBA" id="ARBA00022676"/>
    </source>
</evidence>
<keyword evidence="4" id="KW-0175">Coiled coil</keyword>
<evidence type="ECO:0000313" key="9">
    <source>
        <dbReference type="Proteomes" id="UP001168972"/>
    </source>
</evidence>
<feature type="coiled-coil region" evidence="4">
    <location>
        <begin position="45"/>
        <end position="79"/>
    </location>
</feature>
<evidence type="ECO:0000259" key="7">
    <source>
        <dbReference type="Pfam" id="PF23524"/>
    </source>
</evidence>
<dbReference type="InterPro" id="IPR056576">
    <property type="entry name" value="MGAT4_A/B/C_C"/>
</dbReference>
<dbReference type="EMBL" id="JAQQBR010001832">
    <property type="protein sequence ID" value="KAK0166781.1"/>
    <property type="molecule type" value="Genomic_DNA"/>
</dbReference>
<feature type="domain" description="MGAT4 A/B/C C-terminal" evidence="7">
    <location>
        <begin position="401"/>
        <end position="531"/>
    </location>
</feature>
<keyword evidence="9" id="KW-1185">Reference proteome</keyword>
<accession>A0AA39KMH7</accession>
<dbReference type="Pfam" id="PF04666">
    <property type="entry name" value="MGAT4_cons"/>
    <property type="match status" value="1"/>
</dbReference>
<dbReference type="InterPro" id="IPR057279">
    <property type="entry name" value="MGAT4"/>
</dbReference>
<evidence type="ECO:0000256" key="1">
    <source>
        <dbReference type="ARBA" id="ARBA00004922"/>
    </source>
</evidence>
<feature type="transmembrane region" description="Helical" evidence="5">
    <location>
        <begin position="20"/>
        <end position="38"/>
    </location>
</feature>
<reference evidence="8" key="2">
    <citation type="submission" date="2023-03" db="EMBL/GenBank/DDBJ databases">
        <authorList>
            <person name="Inwood S.N."/>
            <person name="Skelly J.G."/>
            <person name="Guhlin J."/>
            <person name="Harrop T.W.R."/>
            <person name="Goldson S.G."/>
            <person name="Dearden P.K."/>
        </authorList>
    </citation>
    <scope>NUCLEOTIDE SEQUENCE</scope>
    <source>
        <strain evidence="8">Lincoln</strain>
        <tissue evidence="8">Whole body</tissue>
    </source>
</reference>
<dbReference type="GO" id="GO:0008375">
    <property type="term" value="F:acetylglucosaminyltransferase activity"/>
    <property type="evidence" value="ECO:0007669"/>
    <property type="project" value="TreeGrafter"/>
</dbReference>
<dbReference type="PANTHER" id="PTHR12062:SF9">
    <property type="entry name" value="ALPHA-1,3-MANNOSYL-GLYCOPROTEIN 4-BETA-N-ACETYLGLUCOSAMINYLTRANSFERASE A, ISOFORM A"/>
    <property type="match status" value="1"/>
</dbReference>
<evidence type="ECO:0000256" key="3">
    <source>
        <dbReference type="ARBA" id="ARBA00022679"/>
    </source>
</evidence>
<sequence length="540" mass="62137">MMKGKMLSHIVTISPIKKKCLIILMVVVVPCSILNFLSTPDLRDETALQNGIAELQAKLENLQAKYVNTQEELNLLSHQLLTFTENAHILPDLQYLINNGTSNITSIKLPSIFTFLPYLLNDLNSLKPAFLQSKGKTGVSMVLGIPTVKRQVQSYLLATLKNLLDSMSSEEMADTLIIVVVAETDLDYVSYVAKQIEVHFPEETEIGLVEVISPSPSYYPNFTQLKNTLGDDHQRVKWRSKQNLDFAFIMSYAQTKGTFYVQLEDDILAKKNFITTMKLYALEKIGLKENWFILDFCQLGFIGKLFKSVDLPWLVQFFLMFYNAKPVDWLLDNLITTKVCGIDKDNKHCKIAKAELWRHYEHSLFQHIGTHSSLKGKVQKLKDKKFGKIILHYPHENPEAIVESQIKPYKRYTLDRAYRGETFYWGLLPQSGDHLYFNFSRPIYIKKYLFRSGNVEHPSDKFYNTTIEIMSEFSNNMDRNNNNITEDGYIVINKFDSFGIAQGRVDRSFGKISGLRMTVHSDSDNWAIISEIHIVEDESR</sequence>
<reference evidence="8" key="1">
    <citation type="journal article" date="2023" name="bioRxiv">
        <title>Scaffold-level genome assemblies of two parasitoid biocontrol wasps reveal the parthenogenesis mechanism and an associated novel virus.</title>
        <authorList>
            <person name="Inwood S."/>
            <person name="Skelly J."/>
            <person name="Guhlin J."/>
            <person name="Harrop T."/>
            <person name="Goldson S."/>
            <person name="Dearden P."/>
        </authorList>
    </citation>
    <scope>NUCLEOTIDE SEQUENCE</scope>
    <source>
        <strain evidence="8">Lincoln</strain>
        <tissue evidence="8">Whole body</tissue>
    </source>
</reference>
<evidence type="ECO:0000256" key="5">
    <source>
        <dbReference type="SAM" id="Phobius"/>
    </source>
</evidence>
<comment type="pathway">
    <text evidence="1">Protein modification; protein glycosylation.</text>
</comment>
<gene>
    <name evidence="8" type="ORF">PV327_004266</name>
</gene>
<dbReference type="AlphaFoldDB" id="A0AA39KMH7"/>
<dbReference type="GO" id="GO:0005783">
    <property type="term" value="C:endoplasmic reticulum"/>
    <property type="evidence" value="ECO:0007669"/>
    <property type="project" value="TreeGrafter"/>
</dbReference>
<evidence type="ECO:0008006" key="10">
    <source>
        <dbReference type="Google" id="ProtNLM"/>
    </source>
</evidence>
<evidence type="ECO:0000259" key="6">
    <source>
        <dbReference type="Pfam" id="PF04666"/>
    </source>
</evidence>
<dbReference type="GO" id="GO:0006487">
    <property type="term" value="P:protein N-linked glycosylation"/>
    <property type="evidence" value="ECO:0007669"/>
    <property type="project" value="TreeGrafter"/>
</dbReference>
<dbReference type="Proteomes" id="UP001168972">
    <property type="component" value="Unassembled WGS sequence"/>
</dbReference>
<keyword evidence="5" id="KW-1133">Transmembrane helix</keyword>
<dbReference type="Pfam" id="PF23524">
    <property type="entry name" value="MGAT4A_C"/>
    <property type="match status" value="1"/>
</dbReference>
<dbReference type="GO" id="GO:0005795">
    <property type="term" value="C:Golgi stack"/>
    <property type="evidence" value="ECO:0007669"/>
    <property type="project" value="TreeGrafter"/>
</dbReference>
<organism evidence="8 9">
    <name type="scientific">Microctonus hyperodae</name>
    <name type="common">Parasitoid wasp</name>
    <dbReference type="NCBI Taxonomy" id="165561"/>
    <lineage>
        <taxon>Eukaryota</taxon>
        <taxon>Metazoa</taxon>
        <taxon>Ecdysozoa</taxon>
        <taxon>Arthropoda</taxon>
        <taxon>Hexapoda</taxon>
        <taxon>Insecta</taxon>
        <taxon>Pterygota</taxon>
        <taxon>Neoptera</taxon>
        <taxon>Endopterygota</taxon>
        <taxon>Hymenoptera</taxon>
        <taxon>Apocrita</taxon>
        <taxon>Ichneumonoidea</taxon>
        <taxon>Braconidae</taxon>
        <taxon>Euphorinae</taxon>
        <taxon>Microctonus</taxon>
    </lineage>
</organism>
<keyword evidence="5" id="KW-0812">Transmembrane</keyword>
<keyword evidence="2" id="KW-0328">Glycosyltransferase</keyword>
<evidence type="ECO:0000256" key="4">
    <source>
        <dbReference type="SAM" id="Coils"/>
    </source>
</evidence>
<name>A0AA39KMH7_MICHY</name>
<keyword evidence="5" id="KW-0472">Membrane</keyword>
<proteinExistence type="predicted"/>
<evidence type="ECO:0000313" key="8">
    <source>
        <dbReference type="EMBL" id="KAK0166781.1"/>
    </source>
</evidence>
<feature type="domain" description="MGAT4 conserved region" evidence="6">
    <location>
        <begin position="109"/>
        <end position="386"/>
    </location>
</feature>
<dbReference type="GO" id="GO:0005793">
    <property type="term" value="C:endoplasmic reticulum-Golgi intermediate compartment"/>
    <property type="evidence" value="ECO:0007669"/>
    <property type="project" value="TreeGrafter"/>
</dbReference>
<keyword evidence="3" id="KW-0808">Transferase</keyword>
<protein>
    <recommendedName>
        <fullName evidence="10">Alpha-1,3-mannosyl-glycoprotein 4-beta-N-acetylglucosaminyltransferase B</fullName>
    </recommendedName>
</protein>
<dbReference type="InterPro" id="IPR006759">
    <property type="entry name" value="Glyco_transf_54"/>
</dbReference>
<comment type="caution">
    <text evidence="8">The sequence shown here is derived from an EMBL/GenBank/DDBJ whole genome shotgun (WGS) entry which is preliminary data.</text>
</comment>
<dbReference type="PANTHER" id="PTHR12062">
    <property type="entry name" value="N-ACETYLGLUCOSAMINYLTRANSFERASE VI"/>
    <property type="match status" value="1"/>
</dbReference>